<reference evidence="4" key="1">
    <citation type="submission" date="2018-11" db="EMBL/GenBank/DDBJ databases">
        <authorList>
            <consortium name="Genoscope - CEA"/>
            <person name="William W."/>
        </authorList>
    </citation>
    <scope>NUCLEOTIDE SEQUENCE</scope>
</reference>
<evidence type="ECO:0000259" key="3">
    <source>
        <dbReference type="PROSITE" id="PS51752"/>
    </source>
</evidence>
<comment type="similarity">
    <text evidence="1">Belongs to the jacalin lectin family.</text>
</comment>
<proteinExistence type="inferred from homology"/>
<evidence type="ECO:0000256" key="1">
    <source>
        <dbReference type="ARBA" id="ARBA00006568"/>
    </source>
</evidence>
<dbReference type="Gene3D" id="2.100.10.30">
    <property type="entry name" value="Jacalin-like lectin domain"/>
    <property type="match status" value="1"/>
</dbReference>
<dbReference type="Pfam" id="PF01419">
    <property type="entry name" value="Jacalin"/>
    <property type="match status" value="1"/>
</dbReference>
<dbReference type="EMBL" id="LR031878">
    <property type="protein sequence ID" value="VDD49253.1"/>
    <property type="molecule type" value="Genomic_DNA"/>
</dbReference>
<dbReference type="InterPro" id="IPR001229">
    <property type="entry name" value="Jacalin-like_lectin_dom"/>
</dbReference>
<sequence length="72" mass="8078">MSTRSPVATLSEQYHPFDDGVYDCVKKVIIGQDTQGIAYIIIQYVRNGDVVQLEHGSERGAQITETEFEVKC</sequence>
<dbReference type="AlphaFoldDB" id="A0A3P6EVC9"/>
<organism evidence="4">
    <name type="scientific">Brassica oleracea</name>
    <name type="common">Wild cabbage</name>
    <dbReference type="NCBI Taxonomy" id="3712"/>
    <lineage>
        <taxon>Eukaryota</taxon>
        <taxon>Viridiplantae</taxon>
        <taxon>Streptophyta</taxon>
        <taxon>Embryophyta</taxon>
        <taxon>Tracheophyta</taxon>
        <taxon>Spermatophyta</taxon>
        <taxon>Magnoliopsida</taxon>
        <taxon>eudicotyledons</taxon>
        <taxon>Gunneridae</taxon>
        <taxon>Pentapetalae</taxon>
        <taxon>rosids</taxon>
        <taxon>malvids</taxon>
        <taxon>Brassicales</taxon>
        <taxon>Brassicaceae</taxon>
        <taxon>Brassiceae</taxon>
        <taxon>Brassica</taxon>
    </lineage>
</organism>
<dbReference type="SUPFAM" id="SSF51101">
    <property type="entry name" value="Mannose-binding lectins"/>
    <property type="match status" value="1"/>
</dbReference>
<accession>A0A3P6EVC9</accession>
<name>A0A3P6EVC9_BRAOL</name>
<dbReference type="InterPro" id="IPR036404">
    <property type="entry name" value="Jacalin-like_lectin_dom_sf"/>
</dbReference>
<dbReference type="GO" id="GO:0030246">
    <property type="term" value="F:carbohydrate binding"/>
    <property type="evidence" value="ECO:0007669"/>
    <property type="project" value="UniProtKB-KW"/>
</dbReference>
<keyword evidence="2" id="KW-0430">Lectin</keyword>
<gene>
    <name evidence="4" type="ORF">BOLC1T01642H</name>
</gene>
<protein>
    <recommendedName>
        <fullName evidence="3">Jacalin-type lectin domain-containing protein</fullName>
    </recommendedName>
</protein>
<dbReference type="PROSITE" id="PS51752">
    <property type="entry name" value="JACALIN_LECTIN"/>
    <property type="match status" value="1"/>
</dbReference>
<evidence type="ECO:0000256" key="2">
    <source>
        <dbReference type="ARBA" id="ARBA00022734"/>
    </source>
</evidence>
<feature type="domain" description="Jacalin-type lectin" evidence="3">
    <location>
        <begin position="2"/>
        <end position="72"/>
    </location>
</feature>
<evidence type="ECO:0000313" key="4">
    <source>
        <dbReference type="EMBL" id="VDD49253.1"/>
    </source>
</evidence>